<feature type="chain" id="PRO_5047518878" description="DUF1007 family protein" evidence="1">
    <location>
        <begin position="22"/>
        <end position="213"/>
    </location>
</feature>
<keyword evidence="3" id="KW-1185">Reference proteome</keyword>
<evidence type="ECO:0000256" key="1">
    <source>
        <dbReference type="SAM" id="SignalP"/>
    </source>
</evidence>
<name>A0ABQ4QSB8_9HYPH</name>
<dbReference type="InterPro" id="IPR010412">
    <property type="entry name" value="DUF1007"/>
</dbReference>
<evidence type="ECO:0000313" key="3">
    <source>
        <dbReference type="Proteomes" id="UP001055167"/>
    </source>
</evidence>
<organism evidence="2 3">
    <name type="scientific">Methylobacterium crusticola</name>
    <dbReference type="NCBI Taxonomy" id="1697972"/>
    <lineage>
        <taxon>Bacteria</taxon>
        <taxon>Pseudomonadati</taxon>
        <taxon>Pseudomonadota</taxon>
        <taxon>Alphaproteobacteria</taxon>
        <taxon>Hyphomicrobiales</taxon>
        <taxon>Methylobacteriaceae</taxon>
        <taxon>Methylobacterium</taxon>
    </lineage>
</organism>
<protein>
    <recommendedName>
        <fullName evidence="4">DUF1007 family protein</fullName>
    </recommendedName>
</protein>
<evidence type="ECO:0000313" key="2">
    <source>
        <dbReference type="EMBL" id="GJD47599.1"/>
    </source>
</evidence>
<accession>A0ABQ4QSB8</accession>
<feature type="signal peptide" evidence="1">
    <location>
        <begin position="1"/>
        <end position="21"/>
    </location>
</feature>
<gene>
    <name evidence="2" type="ORF">OPKNFCMD_0307</name>
</gene>
<evidence type="ECO:0008006" key="4">
    <source>
        <dbReference type="Google" id="ProtNLM"/>
    </source>
</evidence>
<comment type="caution">
    <text evidence="2">The sequence shown here is derived from an EMBL/GenBank/DDBJ whole genome shotgun (WGS) entry which is preliminary data.</text>
</comment>
<reference evidence="2" key="1">
    <citation type="journal article" date="2021" name="Front. Microbiol.">
        <title>Comprehensive Comparative Genomics and Phenotyping of Methylobacterium Species.</title>
        <authorList>
            <person name="Alessa O."/>
            <person name="Ogura Y."/>
            <person name="Fujitani Y."/>
            <person name="Takami H."/>
            <person name="Hayashi T."/>
            <person name="Sahin N."/>
            <person name="Tani A."/>
        </authorList>
    </citation>
    <scope>NUCLEOTIDE SEQUENCE</scope>
    <source>
        <strain evidence="2">KCTC 52305</strain>
    </source>
</reference>
<dbReference type="Pfam" id="PF06226">
    <property type="entry name" value="DUF1007"/>
    <property type="match status" value="1"/>
</dbReference>
<keyword evidence="1" id="KW-0732">Signal</keyword>
<dbReference type="Proteomes" id="UP001055167">
    <property type="component" value="Unassembled WGS sequence"/>
</dbReference>
<proteinExistence type="predicted"/>
<sequence>MIGRAAVACAVLCGAAGPALAHPHVWVRARTEVVLDARRSLVALRQSWTFDPEYSAFAVLNLDSRRDGVPDPDKLEDLARTRLEAMAETAFFTSAKVNGREVALAAGPSPRATYRDGRLTLDFTLVPQAPPAPLRAMLLRIDDPDFYVAFGFAPGPDAARLAGAPDCVVRLTRPAREAREGEQVIPDGEATGTPGAAAAAGADYSGRVLVACP</sequence>
<reference evidence="2" key="2">
    <citation type="submission" date="2021-08" db="EMBL/GenBank/DDBJ databases">
        <authorList>
            <person name="Tani A."/>
            <person name="Ola A."/>
            <person name="Ogura Y."/>
            <person name="Katsura K."/>
            <person name="Hayashi T."/>
        </authorList>
    </citation>
    <scope>NUCLEOTIDE SEQUENCE</scope>
    <source>
        <strain evidence="2">KCTC 52305</strain>
    </source>
</reference>
<dbReference type="RefSeq" id="WP_238312688.1">
    <property type="nucleotide sequence ID" value="NZ_BPQH01000001.1"/>
</dbReference>
<dbReference type="EMBL" id="BPQH01000001">
    <property type="protein sequence ID" value="GJD47599.1"/>
    <property type="molecule type" value="Genomic_DNA"/>
</dbReference>